<dbReference type="InterPro" id="IPR036388">
    <property type="entry name" value="WH-like_DNA-bd_sf"/>
</dbReference>
<dbReference type="PANTHER" id="PTHR34298">
    <property type="entry name" value="SEGREGATION AND CONDENSATION PROTEIN B"/>
    <property type="match status" value="1"/>
</dbReference>
<dbReference type="InterPro" id="IPR036390">
    <property type="entry name" value="WH_DNA-bd_sf"/>
</dbReference>
<keyword evidence="5" id="KW-0175">Coiled coil</keyword>
<dbReference type="AlphaFoldDB" id="A0A0G1A737"/>
<evidence type="ECO:0000256" key="3">
    <source>
        <dbReference type="ARBA" id="ARBA00022829"/>
    </source>
</evidence>
<feature type="coiled-coil region" evidence="5">
    <location>
        <begin position="24"/>
        <end position="58"/>
    </location>
</feature>
<dbReference type="Gene3D" id="1.10.10.10">
    <property type="entry name" value="Winged helix-like DNA-binding domain superfamily/Winged helix DNA-binding domain"/>
    <property type="match status" value="2"/>
</dbReference>
<evidence type="ECO:0000313" key="6">
    <source>
        <dbReference type="EMBL" id="KKS56774.1"/>
    </source>
</evidence>
<accession>A0A0G1A737</accession>
<dbReference type="PANTHER" id="PTHR34298:SF2">
    <property type="entry name" value="SEGREGATION AND CONDENSATION PROTEIN B"/>
    <property type="match status" value="1"/>
</dbReference>
<keyword evidence="2" id="KW-0132">Cell division</keyword>
<keyword evidence="1" id="KW-0963">Cytoplasm</keyword>
<evidence type="ECO:0000256" key="4">
    <source>
        <dbReference type="ARBA" id="ARBA00023306"/>
    </source>
</evidence>
<organism evidence="6 7">
    <name type="scientific">Candidatus Magasanikbacteria bacterium GW2011_GWA2_42_32</name>
    <dbReference type="NCBI Taxonomy" id="1619039"/>
    <lineage>
        <taxon>Bacteria</taxon>
        <taxon>Candidatus Magasanikiibacteriota</taxon>
    </lineage>
</organism>
<evidence type="ECO:0000256" key="2">
    <source>
        <dbReference type="ARBA" id="ARBA00022618"/>
    </source>
</evidence>
<sequence length="191" mass="21652">MPLTSKIESLLFIASKPLSFKKMAELLAVEKEEIASAVANLKEKYNQENNGIKILQEKEEIQMATDPQNSSLVKEFIKDETTGELTRPSLEALTIIAYRGPITKLELEQIRGVNCSLILRNLLLRGLIKEEDDKEKLQNVYSITFDFLRFLGVEDSAGLPDYEKLHSHNLLEKLLEEMNKSAQENTVVSDV</sequence>
<dbReference type="SUPFAM" id="SSF46785">
    <property type="entry name" value="Winged helix' DNA-binding domain"/>
    <property type="match status" value="2"/>
</dbReference>
<evidence type="ECO:0000256" key="5">
    <source>
        <dbReference type="SAM" id="Coils"/>
    </source>
</evidence>
<keyword evidence="3" id="KW-0159">Chromosome partition</keyword>
<dbReference type="Pfam" id="PF04079">
    <property type="entry name" value="SMC_ScpB"/>
    <property type="match status" value="1"/>
</dbReference>
<gene>
    <name evidence="6" type="ORF">UV20_C0006G0057</name>
</gene>
<evidence type="ECO:0000313" key="7">
    <source>
        <dbReference type="Proteomes" id="UP000034837"/>
    </source>
</evidence>
<name>A0A0G1A737_9BACT</name>
<dbReference type="NCBIfam" id="TIGR00281">
    <property type="entry name" value="SMC-Scp complex subunit ScpB"/>
    <property type="match status" value="1"/>
</dbReference>
<dbReference type="EMBL" id="LCDO01000006">
    <property type="protein sequence ID" value="KKS56774.1"/>
    <property type="molecule type" value="Genomic_DNA"/>
</dbReference>
<protein>
    <submittedName>
        <fullName evidence="6">Segregation and condensation protein B</fullName>
    </submittedName>
</protein>
<proteinExistence type="predicted"/>
<evidence type="ECO:0000256" key="1">
    <source>
        <dbReference type="ARBA" id="ARBA00022490"/>
    </source>
</evidence>
<dbReference type="Proteomes" id="UP000034837">
    <property type="component" value="Unassembled WGS sequence"/>
</dbReference>
<dbReference type="InterPro" id="IPR005234">
    <property type="entry name" value="ScpB_csome_segregation"/>
</dbReference>
<keyword evidence="4" id="KW-0131">Cell cycle</keyword>
<dbReference type="GO" id="GO:0051304">
    <property type="term" value="P:chromosome separation"/>
    <property type="evidence" value="ECO:0007669"/>
    <property type="project" value="InterPro"/>
</dbReference>
<dbReference type="GO" id="GO:0051301">
    <property type="term" value="P:cell division"/>
    <property type="evidence" value="ECO:0007669"/>
    <property type="project" value="UniProtKB-KW"/>
</dbReference>
<comment type="caution">
    <text evidence="6">The sequence shown here is derived from an EMBL/GenBank/DDBJ whole genome shotgun (WGS) entry which is preliminary data.</text>
</comment>
<reference evidence="6 7" key="1">
    <citation type="journal article" date="2015" name="Nature">
        <title>rRNA introns, odd ribosomes, and small enigmatic genomes across a large radiation of phyla.</title>
        <authorList>
            <person name="Brown C.T."/>
            <person name="Hug L.A."/>
            <person name="Thomas B.C."/>
            <person name="Sharon I."/>
            <person name="Castelle C.J."/>
            <person name="Singh A."/>
            <person name="Wilkins M.J."/>
            <person name="Williams K.H."/>
            <person name="Banfield J.F."/>
        </authorList>
    </citation>
    <scope>NUCLEOTIDE SEQUENCE [LARGE SCALE GENOMIC DNA]</scope>
</reference>